<dbReference type="AlphaFoldDB" id="A0A0G0XJI6"/>
<dbReference type="Proteomes" id="UP000033859">
    <property type="component" value="Unassembled WGS sequence"/>
</dbReference>
<proteinExistence type="predicted"/>
<accession>A0A0G0XJI6</accession>
<comment type="caution">
    <text evidence="2">The sequence shown here is derived from an EMBL/GenBank/DDBJ whole genome shotgun (WGS) entry which is preliminary data.</text>
</comment>
<evidence type="ECO:0000256" key="1">
    <source>
        <dbReference type="SAM" id="SignalP"/>
    </source>
</evidence>
<feature type="signal peptide" evidence="1">
    <location>
        <begin position="1"/>
        <end position="24"/>
    </location>
</feature>
<dbReference type="CDD" id="cd22784">
    <property type="entry name" value="DPBB_MltA_YuiC-like"/>
    <property type="match status" value="1"/>
</dbReference>
<sequence length="191" mass="21434">MNKITMLSAVLSLLFALSSNYANAGFFDWINQTNETADNVVINSENWDFDKAFRDFQEMIAGKNIATIADDNGKKIESPVSSEPEKELRLIAEHTVVATAYSSTPDQTDDTPFTTASGTTVRDGIVATNFLPFGTLIRIPKLFGDKIFVVEDRMNRRYKTRIDIWFPERELAKIFGIKKVSIEVVAMAPQN</sequence>
<evidence type="ECO:0000313" key="2">
    <source>
        <dbReference type="EMBL" id="KKS25064.1"/>
    </source>
</evidence>
<protein>
    <recommendedName>
        <fullName evidence="4">3D domain-containing protein</fullName>
    </recommendedName>
</protein>
<feature type="chain" id="PRO_5002535287" description="3D domain-containing protein" evidence="1">
    <location>
        <begin position="25"/>
        <end position="191"/>
    </location>
</feature>
<keyword evidence="1" id="KW-0732">Signal</keyword>
<reference evidence="2 3" key="1">
    <citation type="journal article" date="2015" name="Nature">
        <title>rRNA introns, odd ribosomes, and small enigmatic genomes across a large radiation of phyla.</title>
        <authorList>
            <person name="Brown C.T."/>
            <person name="Hug L.A."/>
            <person name="Thomas B.C."/>
            <person name="Sharon I."/>
            <person name="Castelle C.J."/>
            <person name="Singh A."/>
            <person name="Wilkins M.J."/>
            <person name="Williams K.H."/>
            <person name="Banfield J.F."/>
        </authorList>
    </citation>
    <scope>NUCLEOTIDE SEQUENCE [LARGE SCALE GENOMIC DNA]</scope>
</reference>
<organism evidence="2 3">
    <name type="scientific">Candidatus Yanofskybacteria bacterium GW2011_GWC2_41_9</name>
    <dbReference type="NCBI Taxonomy" id="1619029"/>
    <lineage>
        <taxon>Bacteria</taxon>
        <taxon>Candidatus Yanofskyibacteriota</taxon>
    </lineage>
</organism>
<evidence type="ECO:0008006" key="4">
    <source>
        <dbReference type="Google" id="ProtNLM"/>
    </source>
</evidence>
<name>A0A0G0XJI6_9BACT</name>
<dbReference type="EMBL" id="LCCE01000048">
    <property type="protein sequence ID" value="KKS25064.1"/>
    <property type="molecule type" value="Genomic_DNA"/>
</dbReference>
<evidence type="ECO:0000313" key="3">
    <source>
        <dbReference type="Proteomes" id="UP000033859"/>
    </source>
</evidence>
<gene>
    <name evidence="2" type="ORF">UU84_C0048G0002</name>
</gene>